<reference evidence="3" key="1">
    <citation type="submission" date="2023-09" db="UniProtKB">
        <authorList>
            <consortium name="Ensembl"/>
        </authorList>
    </citation>
    <scope>IDENTIFICATION</scope>
</reference>
<dbReference type="InterPro" id="IPR003599">
    <property type="entry name" value="Ig_sub"/>
</dbReference>
<evidence type="ECO:0000259" key="2">
    <source>
        <dbReference type="PROSITE" id="PS50835"/>
    </source>
</evidence>
<dbReference type="InterPro" id="IPR036179">
    <property type="entry name" value="Ig-like_dom_sf"/>
</dbReference>
<feature type="domain" description="Ig-like" evidence="2">
    <location>
        <begin position="143"/>
        <end position="223"/>
    </location>
</feature>
<feature type="domain" description="Ig-like" evidence="2">
    <location>
        <begin position="229"/>
        <end position="342"/>
    </location>
</feature>
<dbReference type="Ensembl" id="ENSPNYT00000030946.1">
    <property type="protein sequence ID" value="ENSPNYP00000030211.1"/>
    <property type="gene ID" value="ENSPNYG00000022690.1"/>
</dbReference>
<dbReference type="Gene3D" id="2.60.40.10">
    <property type="entry name" value="Immunoglobulins"/>
    <property type="match status" value="4"/>
</dbReference>
<evidence type="ECO:0000256" key="1">
    <source>
        <dbReference type="SAM" id="Phobius"/>
    </source>
</evidence>
<dbReference type="STRING" id="303518.ENSPNYP00000030211"/>
<keyword evidence="1" id="KW-0812">Transmembrane</keyword>
<organism evidence="3">
    <name type="scientific">Pundamilia nyererei</name>
    <dbReference type="NCBI Taxonomy" id="303518"/>
    <lineage>
        <taxon>Eukaryota</taxon>
        <taxon>Metazoa</taxon>
        <taxon>Chordata</taxon>
        <taxon>Craniata</taxon>
        <taxon>Vertebrata</taxon>
        <taxon>Euteleostomi</taxon>
        <taxon>Actinopterygii</taxon>
        <taxon>Neopterygii</taxon>
        <taxon>Teleostei</taxon>
        <taxon>Neoteleostei</taxon>
        <taxon>Acanthomorphata</taxon>
        <taxon>Ovalentaria</taxon>
        <taxon>Cichlomorphae</taxon>
        <taxon>Cichliformes</taxon>
        <taxon>Cichlidae</taxon>
        <taxon>African cichlids</taxon>
        <taxon>Pseudocrenilabrinae</taxon>
        <taxon>Haplochromini</taxon>
        <taxon>Pundamilia</taxon>
    </lineage>
</organism>
<proteinExistence type="predicted"/>
<keyword evidence="1" id="KW-1133">Transmembrane helix</keyword>
<feature type="transmembrane region" description="Helical" evidence="1">
    <location>
        <begin position="438"/>
        <end position="462"/>
    </location>
</feature>
<keyword evidence="1" id="KW-0472">Membrane</keyword>
<feature type="domain" description="Ig-like" evidence="2">
    <location>
        <begin position="345"/>
        <end position="431"/>
    </location>
</feature>
<dbReference type="SMART" id="SM00409">
    <property type="entry name" value="IG"/>
    <property type="match status" value="4"/>
</dbReference>
<dbReference type="AlphaFoldDB" id="A0A3B4H9S5"/>
<dbReference type="PANTHER" id="PTHR11422">
    <property type="entry name" value="T-CELL SURFACE GLYCOPROTEIN CD4"/>
    <property type="match status" value="1"/>
</dbReference>
<dbReference type="PROSITE" id="PS50835">
    <property type="entry name" value="IG_LIKE"/>
    <property type="match status" value="3"/>
</dbReference>
<dbReference type="SUPFAM" id="SSF48726">
    <property type="entry name" value="Immunoglobulin"/>
    <property type="match status" value="2"/>
</dbReference>
<protein>
    <submittedName>
        <fullName evidence="3">Uncharacterized LOC102213183</fullName>
    </submittedName>
</protein>
<accession>A0A3B4H9S5</accession>
<name>A0A3B4H9S5_9CICH</name>
<dbReference type="InterPro" id="IPR013783">
    <property type="entry name" value="Ig-like_fold"/>
</dbReference>
<dbReference type="PANTHER" id="PTHR11422:SF0">
    <property type="entry name" value="T-CELL SURFACE GLYCOPROTEIN CD4"/>
    <property type="match status" value="1"/>
</dbReference>
<sequence length="518" mass="58078">RPISAEGGATAFKKRAPQRDTLHITRMKNFIQSLLLLIAVIVSTTGAQKEIYAKEGQDITLEPTSYPANSYVYWYFEKQDGHQLAWLNPLGGKGFSNGKPYIYKWKNRLSLTGASLVIKALQEDLFGTFVCKISDSITVFKVIQVNVVEKSASPLLSGDYLSLTCSLGSVPQNTAEIYWLSPQGNREGNKGTVYIQARSEHHGQWDCVVKKNANEKKFPVSVTVVDLAPVPSHQYTSTDSPLTIPCSLISHVSWEQVKKKEIEEVQWHFAPKLSSGTLSDNPEQLFSLDLEKLTWKKGKDKGLSPVYNIKNGNLSLTKSKATVEERGRYTCSMKFKDGRTLETTVDVVVLEIIAHPKAELIYGQQVNLSCSTGDQLPNDMKLNWTSPKTSSYISYPTHITVPEVGKKDNGKWGCELWQGGNKLTSDEILLKIEPRLSVWMLVIICSAAVILLLLLVLAFIHYRRRKVQFSRSYSFLFNHTELLVQLYELPLCVCLFVTHISRKRDSSGINSASAKSTY</sequence>
<dbReference type="InterPro" id="IPR007110">
    <property type="entry name" value="Ig-like_dom"/>
</dbReference>
<dbReference type="GeneTree" id="ENSGT00390000001745"/>
<evidence type="ECO:0000313" key="3">
    <source>
        <dbReference type="Ensembl" id="ENSPNYP00000030211.1"/>
    </source>
</evidence>